<proteinExistence type="predicted"/>
<evidence type="ECO:0000313" key="3">
    <source>
        <dbReference type="Proteomes" id="UP001157017"/>
    </source>
</evidence>
<name>A0ABQ6JJG5_9ACTN</name>
<comment type="caution">
    <text evidence="2">The sequence shown here is derived from an EMBL/GenBank/DDBJ whole genome shotgun (WGS) entry which is preliminary data.</text>
</comment>
<accession>A0ABQ6JJG5</accession>
<feature type="compositionally biased region" description="Low complexity" evidence="1">
    <location>
        <begin position="83"/>
        <end position="100"/>
    </location>
</feature>
<feature type="compositionally biased region" description="Pro residues" evidence="1">
    <location>
        <begin position="101"/>
        <end position="114"/>
    </location>
</feature>
<dbReference type="EMBL" id="BSUZ01000001">
    <property type="protein sequence ID" value="GMA88133.1"/>
    <property type="molecule type" value="Genomic_DNA"/>
</dbReference>
<evidence type="ECO:0000256" key="1">
    <source>
        <dbReference type="SAM" id="MobiDB-lite"/>
    </source>
</evidence>
<reference evidence="3" key="1">
    <citation type="journal article" date="2019" name="Int. J. Syst. Evol. Microbiol.">
        <title>The Global Catalogue of Microorganisms (GCM) 10K type strain sequencing project: providing services to taxonomists for standard genome sequencing and annotation.</title>
        <authorList>
            <consortium name="The Broad Institute Genomics Platform"/>
            <consortium name="The Broad Institute Genome Sequencing Center for Infectious Disease"/>
            <person name="Wu L."/>
            <person name="Ma J."/>
        </authorList>
    </citation>
    <scope>NUCLEOTIDE SEQUENCE [LARGE SCALE GENOMIC DNA]</scope>
    <source>
        <strain evidence="3">NBRC 108730</strain>
    </source>
</reference>
<keyword evidence="3" id="KW-1185">Reference proteome</keyword>
<sequence>MVTLTSVAHTAGRVNLTDLQSEQRYRGWTAYSQSKAREPAVHDGAAAARRRRRVAPAERRRAPRLRRHEPHLGRPGQPLEACSARWPASSRGRSASRPSTVPGPPSTPPAPPTSTVPSLVGPGGLGGTRGHPVKAVASPTAYDVDLAGLLWQRSLELTGVAFDVKEQS</sequence>
<protein>
    <submittedName>
        <fullName evidence="2">Uncharacterized protein</fullName>
    </submittedName>
</protein>
<evidence type="ECO:0000313" key="2">
    <source>
        <dbReference type="EMBL" id="GMA88133.1"/>
    </source>
</evidence>
<feature type="region of interest" description="Disordered" evidence="1">
    <location>
        <begin position="32"/>
        <end position="133"/>
    </location>
</feature>
<gene>
    <name evidence="2" type="ORF">GCM10025868_33830</name>
</gene>
<dbReference type="Proteomes" id="UP001157017">
    <property type="component" value="Unassembled WGS sequence"/>
</dbReference>
<organism evidence="2 3">
    <name type="scientific">Angustibacter aerolatus</name>
    <dbReference type="NCBI Taxonomy" id="1162965"/>
    <lineage>
        <taxon>Bacteria</taxon>
        <taxon>Bacillati</taxon>
        <taxon>Actinomycetota</taxon>
        <taxon>Actinomycetes</taxon>
        <taxon>Kineosporiales</taxon>
        <taxon>Kineosporiaceae</taxon>
    </lineage>
</organism>